<sequence>MGILDPTSPSPVARYRPEMNWLQIIHTEIISVTSVMRRNQRWNIDHEEQEQLLKPSITPELNLENVKDFLNLTYKRKYNSYGAPIPPPQESHLMYGFTKLKAFLKTASSMLILILDLRDLDPSELLKPFLEVMKSGETTGIITGAALTSVQNFINFRILDPHHPDISKAIAEMTHAVTSCKFEATDTVTDEVVLTNILRLLRTMVQSECGKKCITDKGICEMLEVAFNLNLQGRISELLKKSAEDTLLILSQSIFERLVVITRESEHRELMKEKRLSRGKSAPGDNSDEVTFRDDGRSNSPERKKQFKPFGIPAVVEFLRVLVSLIDPKNIRQTDTLHRSLALRLLCRGLEIGGSSLTKWVGKGFIAENEIRRMPAELSNQESSEDVTITTSRPPAVVSVGASAASYDENTVVDVASPKLSAVEASPLLQEKPDEDADTQKEDQEQTQPHKTSMAKLAVSIKQLVVDDLCKYLFQLLLNQNLTTNSPPSWVNLNVISLIMRSITTLFANIQDHLILQREWFIHYLMQSYRSGISVWNIEDWEKFSDKFQDGEKNEKENSNKNGPILVKEVRELYLETLLQICRSDIAFNEFYIYHDTNIDSKSHLFEEVMYFFSKYSFPDLSAGGQLTLQLHQSLCFEGLSIFLKALSERMMHETLPVQTFLPSEESYSAPTLLFRKMRKELFLKGAEIFNQSAKKGIAYFQENEFLPNPLTAKAIAQFFFNSHNLNKALIGEYIAKPSNLETLQEFANLYNFEGRRIDEALRYYLEKFRIPGEAQQIERILDAFSKRYFESIANDPNREIETENDACVLAFSIIMLNTDQHNPQIKRRMTFTDFQRNNRGMNSKKDFSKEYLKSIYDAIHHNEIVLAEEHGGELSFNYEWREIQNNLDSIPRLRNKETNAYDKDMFLTVWKTTLAAIFYNLDNAEDSDILQKAIVAVQRCSQLAVRYELHDIFDFIVTSLFKMSGLTNGTEELPLEEDIAKMTLAEDPASYKKRNTTPDRWSVQFGQNSRAQVAAVLAFNMVNMHADSIKKGWETVVQTLSNLFLHQLLPANLLIGEHFCRSKVSIPRLLLSKPSQSSQSNSKRESAGLFSSFAQFLTLGSEDDYTHERDYEYEKLSLQCIACCGIEDSLAESRYSKTNLRFLEDSNLVLLVRAIIAGSFENPNPPLNTNKSNRVNGKYDAVPQNDTPVAFSQSSIFLLELLFIIVLRNRDRLQIIWPDIASHLQTIIKNGTPNNLIERAVTNVLRLLLRLTHVDDLQSDVFKPLELLQSVSSETVHSFAEQLTAGFLAVSKTDMSILSKHPSRWATLIRVLSISATHPIASSYSFELTSLIISGHPDSPVTADHFGECVDLLLSFSSGVFGSFNHGKKILKPSSVASTPESSNANSPSIGKEGPREQPRATMGVALERALKAVEKLYNLHNIIPKLIQSSGTLPEKAWIEFWLAVLTGLSQQCSHPSVEIRNEALVYLQRIMLSEDLSKAANEKPQNTVDLFDMVLFPLFDDLTSSTELVGIADTRFRITSLISKVLLCFSSKLSQSKEFVRLWCKILDYICNFIQPERVNQPYIGVHEPLKNMILVLITDNILKTTCAEGEANLWQLTWERVDKVAPQMKAEIQEHISKPKAAASEQ</sequence>
<comment type="caution">
    <text evidence="3">The sequence shown here is derived from an EMBL/GenBank/DDBJ whole genome shotgun (WGS) entry which is preliminary data.</text>
</comment>
<dbReference type="InterPro" id="IPR056604">
    <property type="entry name" value="GBF1-like_TPR"/>
</dbReference>
<dbReference type="GO" id="GO:0016192">
    <property type="term" value="P:vesicle-mediated transport"/>
    <property type="evidence" value="ECO:0007669"/>
    <property type="project" value="UniProtKB-ARBA"/>
</dbReference>
<evidence type="ECO:0000313" key="3">
    <source>
        <dbReference type="EMBL" id="KAJ3259131.1"/>
    </source>
</evidence>
<dbReference type="InterPro" id="IPR035999">
    <property type="entry name" value="Sec7_dom_sf"/>
</dbReference>
<dbReference type="InterPro" id="IPR000904">
    <property type="entry name" value="Sec7_dom"/>
</dbReference>
<dbReference type="PANTHER" id="PTHR10663">
    <property type="entry name" value="GUANYL-NUCLEOTIDE EXCHANGE FACTOR"/>
    <property type="match status" value="1"/>
</dbReference>
<dbReference type="CDD" id="cd00171">
    <property type="entry name" value="Sec7"/>
    <property type="match status" value="1"/>
</dbReference>
<feature type="region of interest" description="Disordered" evidence="1">
    <location>
        <begin position="271"/>
        <end position="305"/>
    </location>
</feature>
<dbReference type="EMBL" id="JADGKB010000021">
    <property type="protein sequence ID" value="KAJ3259131.1"/>
    <property type="molecule type" value="Genomic_DNA"/>
</dbReference>
<dbReference type="PANTHER" id="PTHR10663:SF388">
    <property type="entry name" value="GOLGI-SPECIFIC BREFELDIN A-RESISTANCE GUANINE NUCLEOTIDE EXCHANGE FACTOR 1"/>
    <property type="match status" value="1"/>
</dbReference>
<dbReference type="GO" id="GO:0005085">
    <property type="term" value="F:guanyl-nucleotide exchange factor activity"/>
    <property type="evidence" value="ECO:0007669"/>
    <property type="project" value="InterPro"/>
</dbReference>
<evidence type="ECO:0000256" key="1">
    <source>
        <dbReference type="SAM" id="MobiDB-lite"/>
    </source>
</evidence>
<dbReference type="Gene3D" id="1.10.220.20">
    <property type="match status" value="1"/>
</dbReference>
<name>A0AAD5UIN9_9FUNG</name>
<evidence type="ECO:0000313" key="4">
    <source>
        <dbReference type="Proteomes" id="UP001210925"/>
    </source>
</evidence>
<reference evidence="3" key="1">
    <citation type="submission" date="2020-05" db="EMBL/GenBank/DDBJ databases">
        <title>Phylogenomic resolution of chytrid fungi.</title>
        <authorList>
            <person name="Stajich J.E."/>
            <person name="Amses K."/>
            <person name="Simmons R."/>
            <person name="Seto K."/>
            <person name="Myers J."/>
            <person name="Bonds A."/>
            <person name="Quandt C.A."/>
            <person name="Barry K."/>
            <person name="Liu P."/>
            <person name="Grigoriev I."/>
            <person name="Longcore J.E."/>
            <person name="James T.Y."/>
        </authorList>
    </citation>
    <scope>NUCLEOTIDE SEQUENCE</scope>
    <source>
        <strain evidence="3">PLAUS21</strain>
    </source>
</reference>
<dbReference type="GO" id="GO:0032012">
    <property type="term" value="P:regulation of ARF protein signal transduction"/>
    <property type="evidence" value="ECO:0007669"/>
    <property type="project" value="InterPro"/>
</dbReference>
<dbReference type="Proteomes" id="UP001210925">
    <property type="component" value="Unassembled WGS sequence"/>
</dbReference>
<dbReference type="PROSITE" id="PS50190">
    <property type="entry name" value="SEC7"/>
    <property type="match status" value="1"/>
</dbReference>
<dbReference type="GO" id="GO:0005737">
    <property type="term" value="C:cytoplasm"/>
    <property type="evidence" value="ECO:0007669"/>
    <property type="project" value="UniProtKB-ARBA"/>
</dbReference>
<protein>
    <submittedName>
        <fullName evidence="3">GDP/GTP exchange factor for ARF</fullName>
    </submittedName>
</protein>
<feature type="domain" description="SEC7" evidence="2">
    <location>
        <begin position="672"/>
        <end position="863"/>
    </location>
</feature>
<gene>
    <name evidence="3" type="primary">GEA2</name>
    <name evidence="3" type="ORF">HK103_003018</name>
</gene>
<dbReference type="Pfam" id="PF01369">
    <property type="entry name" value="Sec7"/>
    <property type="match status" value="1"/>
</dbReference>
<dbReference type="Gene3D" id="1.10.1000.11">
    <property type="entry name" value="Arf Nucleotide-binding Site Opener,domain 2"/>
    <property type="match status" value="1"/>
</dbReference>
<dbReference type="GO" id="GO:0012505">
    <property type="term" value="C:endomembrane system"/>
    <property type="evidence" value="ECO:0007669"/>
    <property type="project" value="UniProtKB-ARBA"/>
</dbReference>
<feature type="region of interest" description="Disordered" evidence="1">
    <location>
        <begin position="1375"/>
        <end position="1400"/>
    </location>
</feature>
<dbReference type="SUPFAM" id="SSF48425">
    <property type="entry name" value="Sec7 domain"/>
    <property type="match status" value="1"/>
</dbReference>
<accession>A0AAD5UIN9</accession>
<feature type="region of interest" description="Disordered" evidence="1">
    <location>
        <begin position="424"/>
        <end position="451"/>
    </location>
</feature>
<dbReference type="SMART" id="SM00222">
    <property type="entry name" value="Sec7"/>
    <property type="match status" value="1"/>
</dbReference>
<proteinExistence type="predicted"/>
<feature type="compositionally biased region" description="Basic and acidic residues" evidence="1">
    <location>
        <begin position="290"/>
        <end position="304"/>
    </location>
</feature>
<feature type="compositionally biased region" description="Polar residues" evidence="1">
    <location>
        <begin position="1376"/>
        <end position="1390"/>
    </location>
</feature>
<dbReference type="Pfam" id="PF23325">
    <property type="entry name" value="TPR_28"/>
    <property type="match status" value="1"/>
</dbReference>
<keyword evidence="4" id="KW-1185">Reference proteome</keyword>
<dbReference type="InterPro" id="IPR023394">
    <property type="entry name" value="Sec7_C_sf"/>
</dbReference>
<evidence type="ECO:0000259" key="2">
    <source>
        <dbReference type="PROSITE" id="PS50190"/>
    </source>
</evidence>
<organism evidence="3 4">
    <name type="scientific">Boothiomyces macroporosus</name>
    <dbReference type="NCBI Taxonomy" id="261099"/>
    <lineage>
        <taxon>Eukaryota</taxon>
        <taxon>Fungi</taxon>
        <taxon>Fungi incertae sedis</taxon>
        <taxon>Chytridiomycota</taxon>
        <taxon>Chytridiomycota incertae sedis</taxon>
        <taxon>Chytridiomycetes</taxon>
        <taxon>Rhizophydiales</taxon>
        <taxon>Terramycetaceae</taxon>
        <taxon>Boothiomyces</taxon>
    </lineage>
</organism>